<dbReference type="AlphaFoldDB" id="A0A931GDL6"/>
<evidence type="ECO:0000313" key="3">
    <source>
        <dbReference type="Proteomes" id="UP000706172"/>
    </source>
</evidence>
<proteinExistence type="predicted"/>
<reference evidence="2" key="1">
    <citation type="submission" date="2020-07" db="EMBL/GenBank/DDBJ databases">
        <title>Severe corrosion of carbon steel in oil field produced water can be linked to methanogenic archaea containing a special type of NiFe hydrogenase.</title>
        <authorList>
            <person name="Lahme S."/>
            <person name="Mand J."/>
            <person name="Longwell J."/>
            <person name="Smith R."/>
            <person name="Enning D."/>
        </authorList>
    </citation>
    <scope>NUCLEOTIDE SEQUENCE</scope>
    <source>
        <strain evidence="2">MIC098Bin6</strain>
    </source>
</reference>
<evidence type="ECO:0000259" key="1">
    <source>
        <dbReference type="PROSITE" id="PS51186"/>
    </source>
</evidence>
<dbReference type="EMBL" id="JACCQK010000260">
    <property type="protein sequence ID" value="MBG0779267.1"/>
    <property type="molecule type" value="Genomic_DNA"/>
</dbReference>
<dbReference type="Proteomes" id="UP000706172">
    <property type="component" value="Unassembled WGS sequence"/>
</dbReference>
<dbReference type="PROSITE" id="PS51186">
    <property type="entry name" value="GNAT"/>
    <property type="match status" value="1"/>
</dbReference>
<name>A0A931GDL6_9BACT</name>
<dbReference type="InterPro" id="IPR000182">
    <property type="entry name" value="GNAT_dom"/>
</dbReference>
<gene>
    <name evidence="2" type="ORF">H0S81_05010</name>
</gene>
<comment type="caution">
    <text evidence="2">The sequence shown here is derived from an EMBL/GenBank/DDBJ whole genome shotgun (WGS) entry which is preliminary data.</text>
</comment>
<dbReference type="SUPFAM" id="SSF55729">
    <property type="entry name" value="Acyl-CoA N-acyltransferases (Nat)"/>
    <property type="match status" value="1"/>
</dbReference>
<organism evidence="2 3">
    <name type="scientific">Desulfotignum balticum</name>
    <dbReference type="NCBI Taxonomy" id="115781"/>
    <lineage>
        <taxon>Bacteria</taxon>
        <taxon>Pseudomonadati</taxon>
        <taxon>Thermodesulfobacteriota</taxon>
        <taxon>Desulfobacteria</taxon>
        <taxon>Desulfobacterales</taxon>
        <taxon>Desulfobacteraceae</taxon>
        <taxon>Desulfotignum</taxon>
    </lineage>
</organism>
<dbReference type="Gene3D" id="3.40.630.30">
    <property type="match status" value="1"/>
</dbReference>
<protein>
    <submittedName>
        <fullName evidence="2">GNAT family N-acetyltransferase</fullName>
    </submittedName>
</protein>
<dbReference type="GO" id="GO:0016747">
    <property type="term" value="F:acyltransferase activity, transferring groups other than amino-acyl groups"/>
    <property type="evidence" value="ECO:0007669"/>
    <property type="project" value="InterPro"/>
</dbReference>
<evidence type="ECO:0000313" key="2">
    <source>
        <dbReference type="EMBL" id="MBG0779267.1"/>
    </source>
</evidence>
<feature type="non-terminal residue" evidence="2">
    <location>
        <position position="262"/>
    </location>
</feature>
<feature type="domain" description="N-acetyltransferase" evidence="1">
    <location>
        <begin position="9"/>
        <end position="179"/>
    </location>
</feature>
<dbReference type="CDD" id="cd04301">
    <property type="entry name" value="NAT_SF"/>
    <property type="match status" value="1"/>
</dbReference>
<accession>A0A931GDL6</accession>
<sequence length="262" mass="30248">MFRIRRIFDDAIPVNQDAIRQVKAIIQKRFPAVSEQEIAHLGDKLRNPFTLRFRPILFVAENMRHKVLGFAMVLHEPDINFCFLDWIATAKDTLRGGLGSALYERVRTECAALKVSGLFFECLPDTPGECEPGLIKDNIARLRFYERYGARPIINTGYEAPVNPEDTCMPHLVYDDLGKDTPLARSNTKKVVRAILERKYKDLCPAKYVEQVVASIRDNPVKLRPFCHGRPHKTRRAVHDRFSEKIVLVVNQDHEIHHIHER</sequence>
<dbReference type="InterPro" id="IPR016181">
    <property type="entry name" value="Acyl_CoA_acyltransferase"/>
</dbReference>